<evidence type="ECO:0000256" key="9">
    <source>
        <dbReference type="RuleBase" id="RU003732"/>
    </source>
</evidence>
<feature type="binding site" evidence="7">
    <location>
        <position position="47"/>
    </location>
    <ligand>
        <name>Na(+)</name>
        <dbReference type="ChEBI" id="CHEBI:29101"/>
        <label>1</label>
    </ligand>
</feature>
<organism evidence="11 12">
    <name type="scientific">Hypsibius exemplaris</name>
    <name type="common">Freshwater tardigrade</name>
    <dbReference type="NCBI Taxonomy" id="2072580"/>
    <lineage>
        <taxon>Eukaryota</taxon>
        <taxon>Metazoa</taxon>
        <taxon>Ecdysozoa</taxon>
        <taxon>Tardigrada</taxon>
        <taxon>Eutardigrada</taxon>
        <taxon>Parachela</taxon>
        <taxon>Hypsibioidea</taxon>
        <taxon>Hypsibiidae</taxon>
        <taxon>Hypsibius</taxon>
    </lineage>
</organism>
<evidence type="ECO:0000256" key="3">
    <source>
        <dbReference type="ARBA" id="ARBA00022692"/>
    </source>
</evidence>
<dbReference type="PROSITE" id="PS00610">
    <property type="entry name" value="NA_NEUROTRAN_SYMP_1"/>
    <property type="match status" value="1"/>
</dbReference>
<feature type="transmembrane region" description="Helical" evidence="10">
    <location>
        <begin position="305"/>
        <end position="329"/>
    </location>
</feature>
<dbReference type="PROSITE" id="PS00754">
    <property type="entry name" value="NA_NEUROTRAN_SYMP_2"/>
    <property type="match status" value="1"/>
</dbReference>
<evidence type="ECO:0000313" key="11">
    <source>
        <dbReference type="EMBL" id="OQV23748.1"/>
    </source>
</evidence>
<feature type="transmembrane region" description="Helical" evidence="10">
    <location>
        <begin position="436"/>
        <end position="458"/>
    </location>
</feature>
<dbReference type="Proteomes" id="UP000192578">
    <property type="component" value="Unassembled WGS sequence"/>
</dbReference>
<reference evidence="12" key="1">
    <citation type="submission" date="2017-01" db="EMBL/GenBank/DDBJ databases">
        <title>Comparative genomics of anhydrobiosis in the tardigrade Hypsibius dujardini.</title>
        <authorList>
            <person name="Yoshida Y."/>
            <person name="Koutsovoulos G."/>
            <person name="Laetsch D."/>
            <person name="Stevens L."/>
            <person name="Kumar S."/>
            <person name="Horikawa D."/>
            <person name="Ishino K."/>
            <person name="Komine S."/>
            <person name="Tomita M."/>
            <person name="Blaxter M."/>
            <person name="Arakawa K."/>
        </authorList>
    </citation>
    <scope>NUCLEOTIDE SEQUENCE [LARGE SCALE GENOMIC DNA]</scope>
    <source>
        <strain evidence="12">Z151</strain>
    </source>
</reference>
<keyword evidence="7" id="KW-0915">Sodium</keyword>
<dbReference type="GO" id="GO:0005335">
    <property type="term" value="F:serotonin:sodium:chloride symporter activity"/>
    <property type="evidence" value="ECO:0007669"/>
    <property type="project" value="TreeGrafter"/>
</dbReference>
<dbReference type="GO" id="GO:0043005">
    <property type="term" value="C:neuron projection"/>
    <property type="evidence" value="ECO:0007669"/>
    <property type="project" value="TreeGrafter"/>
</dbReference>
<feature type="transmembrane region" description="Helical" evidence="10">
    <location>
        <begin position="196"/>
        <end position="214"/>
    </location>
</feature>
<keyword evidence="8" id="KW-1015">Disulfide bond</keyword>
<feature type="disulfide bond" evidence="8">
    <location>
        <begin position="146"/>
        <end position="155"/>
    </location>
</feature>
<dbReference type="GO" id="GO:0005886">
    <property type="term" value="C:plasma membrane"/>
    <property type="evidence" value="ECO:0007669"/>
    <property type="project" value="TreeGrafter"/>
</dbReference>
<keyword evidence="5 10" id="KW-1133">Transmembrane helix</keyword>
<feature type="transmembrane region" description="Helical" evidence="10">
    <location>
        <begin position="406"/>
        <end position="424"/>
    </location>
</feature>
<feature type="binding site" evidence="7">
    <location>
        <position position="379"/>
    </location>
    <ligand>
        <name>Na(+)</name>
        <dbReference type="ChEBI" id="CHEBI:29101"/>
        <label>1</label>
    </ligand>
</feature>
<feature type="transmembrane region" description="Helical" evidence="10">
    <location>
        <begin position="478"/>
        <end position="502"/>
    </location>
</feature>
<comment type="similarity">
    <text evidence="9">Belongs to the sodium:neurotransmitter symporter (SNF) (TC 2.A.22) family.</text>
</comment>
<evidence type="ECO:0000256" key="4">
    <source>
        <dbReference type="ARBA" id="ARBA00022847"/>
    </source>
</evidence>
<keyword evidence="12" id="KW-1185">Reference proteome</keyword>
<protein>
    <recommendedName>
        <fullName evidence="9">Transporter</fullName>
    </recommendedName>
</protein>
<keyword evidence="3 9" id="KW-0812">Transmembrane</keyword>
<comment type="caution">
    <text evidence="11">The sequence shown here is derived from an EMBL/GenBank/DDBJ whole genome shotgun (WGS) entry which is preliminary data.</text>
</comment>
<evidence type="ECO:0000256" key="8">
    <source>
        <dbReference type="PIRSR" id="PIRSR600175-2"/>
    </source>
</evidence>
<dbReference type="OrthoDB" id="6581954at2759"/>
<dbReference type="EMBL" id="MTYJ01000010">
    <property type="protein sequence ID" value="OQV23748.1"/>
    <property type="molecule type" value="Genomic_DNA"/>
</dbReference>
<evidence type="ECO:0000256" key="7">
    <source>
        <dbReference type="PIRSR" id="PIRSR600175-1"/>
    </source>
</evidence>
<keyword evidence="6 10" id="KW-0472">Membrane</keyword>
<dbReference type="GO" id="GO:0046872">
    <property type="term" value="F:metal ion binding"/>
    <property type="evidence" value="ECO:0007669"/>
    <property type="project" value="UniProtKB-KW"/>
</dbReference>
<dbReference type="InterPro" id="IPR037272">
    <property type="entry name" value="SNS_sf"/>
</dbReference>
<dbReference type="SUPFAM" id="SSF161070">
    <property type="entry name" value="SNF-like"/>
    <property type="match status" value="1"/>
</dbReference>
<evidence type="ECO:0000256" key="1">
    <source>
        <dbReference type="ARBA" id="ARBA00004141"/>
    </source>
</evidence>
<name>A0A1W0X8M4_HYPEX</name>
<feature type="binding site" evidence="7">
    <location>
        <position position="380"/>
    </location>
    <ligand>
        <name>Na(+)</name>
        <dbReference type="ChEBI" id="CHEBI:29101"/>
        <label>1</label>
    </ligand>
</feature>
<dbReference type="GO" id="GO:0006865">
    <property type="term" value="P:amino acid transport"/>
    <property type="evidence" value="ECO:0007669"/>
    <property type="project" value="TreeGrafter"/>
</dbReference>
<evidence type="ECO:0000256" key="5">
    <source>
        <dbReference type="ARBA" id="ARBA00022989"/>
    </source>
</evidence>
<feature type="binding site" evidence="7">
    <location>
        <position position="40"/>
    </location>
    <ligand>
        <name>Na(+)</name>
        <dbReference type="ChEBI" id="CHEBI:29101"/>
        <label>1</label>
    </ligand>
</feature>
<sequence length="591" mass="65717">MSATIANAATVAVIRPPGPAHLNNRETWDRKIEFLLAIIGFCVDLGNVWRFPYICYKNGGGAFLIPYTVMLILGGMPLFYLELALGQFYRSGCISIWRYICPLFKGVGFGICVIASYMSFYYNTIISTAIYYIFASFTSELPWANCNNTWNTYNCSTNATSTGAENHVSPAEEYYTRSVLEFHKSSGIDDLGPPRWQFVCGLLLVFFMVYFALWKGPKSSGKAVWVTAISPFIVLFILLIRGLTLEGSSEGLRYFLTPDWERLLDGEVWSDAAAQVFFSLGPGFGVLMALASYNPFDNNFYRDALLTSFINFFASFLSGLVVFSVLGYLSFVTGKDVKDVVQDGPGLVFVAYPTAIATMPGAQFWSVLFFIMLASLGLDSTFGGLEAILTAISDEWPQLFGSHRKLFCLGICAYCFLGSLPTTTYGGQYVITLLDFFGPTIAILFIVFVEAAAMCWFYGVRRISNDVNKMLGHKPGPFWVVCWVCISPVFILAIFVLTLASYKPLELGPYVFPQWSVGLGWILTASSILCIPGYMVYKLAITKGNFWTRVKKCIEPEEYFLDPAEAIALKNGHGKDHPECNDIFKEGGQTI</sequence>
<evidence type="ECO:0000313" key="12">
    <source>
        <dbReference type="Proteomes" id="UP000192578"/>
    </source>
</evidence>
<feature type="binding site" evidence="7">
    <location>
        <position position="279"/>
    </location>
    <ligand>
        <name>Na(+)</name>
        <dbReference type="ChEBI" id="CHEBI:29101"/>
        <label>1</label>
    </ligand>
</feature>
<evidence type="ECO:0000256" key="6">
    <source>
        <dbReference type="ARBA" id="ARBA00023136"/>
    </source>
</evidence>
<dbReference type="GO" id="GO:0098793">
    <property type="term" value="C:presynapse"/>
    <property type="evidence" value="ECO:0007669"/>
    <property type="project" value="GOC"/>
</dbReference>
<feature type="binding site" evidence="7">
    <location>
        <position position="43"/>
    </location>
    <ligand>
        <name>Na(+)</name>
        <dbReference type="ChEBI" id="CHEBI:29101"/>
        <label>1</label>
    </ligand>
</feature>
<evidence type="ECO:0000256" key="10">
    <source>
        <dbReference type="SAM" id="Phobius"/>
    </source>
</evidence>
<dbReference type="PANTHER" id="PTHR11616:SF279">
    <property type="entry name" value="SODIUM-DEPENDENT SEROTONIN TRANSPORTER"/>
    <property type="match status" value="1"/>
</dbReference>
<keyword evidence="2 9" id="KW-0813">Transport</keyword>
<gene>
    <name evidence="11" type="ORF">BV898_02482</name>
</gene>
<dbReference type="PROSITE" id="PS50267">
    <property type="entry name" value="NA_NEUROTRAN_SYMP_3"/>
    <property type="match status" value="1"/>
</dbReference>
<feature type="transmembrane region" description="Helical" evidence="10">
    <location>
        <begin position="223"/>
        <end position="243"/>
    </location>
</feature>
<dbReference type="Pfam" id="PF00209">
    <property type="entry name" value="SNF"/>
    <property type="match status" value="1"/>
</dbReference>
<comment type="subcellular location">
    <subcellularLocation>
        <location evidence="1">Membrane</location>
        <topology evidence="1">Multi-pass membrane protein</topology>
    </subcellularLocation>
</comment>
<dbReference type="PANTHER" id="PTHR11616">
    <property type="entry name" value="SODIUM/CHLORIDE DEPENDENT TRANSPORTER"/>
    <property type="match status" value="1"/>
</dbReference>
<keyword evidence="4 9" id="KW-0769">Symport</keyword>
<dbReference type="InterPro" id="IPR000175">
    <property type="entry name" value="Na/ntran_symport"/>
</dbReference>
<feature type="binding site" evidence="7">
    <location>
        <position position="311"/>
    </location>
    <ligand>
        <name>Na(+)</name>
        <dbReference type="ChEBI" id="CHEBI:29101"/>
        <label>1</label>
    </ligand>
</feature>
<accession>A0A1W0X8M4</accession>
<feature type="transmembrane region" description="Helical" evidence="10">
    <location>
        <begin position="34"/>
        <end position="52"/>
    </location>
</feature>
<dbReference type="GO" id="GO:0051378">
    <property type="term" value="F:serotonin binding"/>
    <property type="evidence" value="ECO:0007669"/>
    <property type="project" value="TreeGrafter"/>
</dbReference>
<evidence type="ECO:0000256" key="2">
    <source>
        <dbReference type="ARBA" id="ARBA00022448"/>
    </source>
</evidence>
<dbReference type="AlphaFoldDB" id="A0A1W0X8M4"/>
<feature type="transmembrane region" description="Helical" evidence="10">
    <location>
        <begin position="514"/>
        <end position="537"/>
    </location>
</feature>
<dbReference type="NCBIfam" id="NF037979">
    <property type="entry name" value="Na_transp"/>
    <property type="match status" value="1"/>
</dbReference>
<dbReference type="PRINTS" id="PR00176">
    <property type="entry name" value="NANEUSMPORT"/>
</dbReference>
<keyword evidence="7" id="KW-0479">Metal-binding</keyword>
<feature type="transmembrane region" description="Helical" evidence="10">
    <location>
        <begin position="64"/>
        <end position="85"/>
    </location>
</feature>
<proteinExistence type="inferred from homology"/>
<feature type="transmembrane region" description="Helical" evidence="10">
    <location>
        <begin position="272"/>
        <end position="293"/>
    </location>
</feature>
<feature type="transmembrane region" description="Helical" evidence="10">
    <location>
        <begin position="106"/>
        <end position="134"/>
    </location>
</feature>
<feature type="binding site" evidence="7">
    <location>
        <position position="376"/>
    </location>
    <ligand>
        <name>Na(+)</name>
        <dbReference type="ChEBI" id="CHEBI:29101"/>
        <label>1</label>
    </ligand>
</feature>